<protein>
    <submittedName>
        <fullName evidence="8">DoxX</fullName>
    </submittedName>
</protein>
<reference evidence="8 9" key="1">
    <citation type="journal article" date="2013" name="Genome Announc.">
        <title>Draft Genome Sequence of Cesiribacter andamanensis Strain AMV16T, Isolated from a Soil Sample from a Mud Volcano in the Andaman Islands, India.</title>
        <authorList>
            <person name="Shivaji S."/>
            <person name="Ara S."/>
            <person name="Begum Z."/>
            <person name="Srinivas T.N."/>
            <person name="Singh A."/>
            <person name="Kumar Pinnaka A."/>
        </authorList>
    </citation>
    <scope>NUCLEOTIDE SEQUENCE [LARGE SCALE GENOMIC DNA]</scope>
    <source>
        <strain evidence="8 9">AMV16</strain>
    </source>
</reference>
<organism evidence="8 9">
    <name type="scientific">Cesiribacter andamanensis AMV16</name>
    <dbReference type="NCBI Taxonomy" id="1279009"/>
    <lineage>
        <taxon>Bacteria</taxon>
        <taxon>Pseudomonadati</taxon>
        <taxon>Bacteroidota</taxon>
        <taxon>Cytophagia</taxon>
        <taxon>Cytophagales</taxon>
        <taxon>Cesiribacteraceae</taxon>
        <taxon>Cesiribacter</taxon>
    </lineage>
</organism>
<keyword evidence="4 7" id="KW-0812">Transmembrane</keyword>
<dbReference type="STRING" id="1279009.ADICEAN_00867"/>
<evidence type="ECO:0000313" key="8">
    <source>
        <dbReference type="EMBL" id="EMR03996.1"/>
    </source>
</evidence>
<dbReference type="PANTHER" id="PTHR33452:SF1">
    <property type="entry name" value="INNER MEMBRANE PROTEIN YPHA-RELATED"/>
    <property type="match status" value="1"/>
</dbReference>
<evidence type="ECO:0000256" key="6">
    <source>
        <dbReference type="ARBA" id="ARBA00023136"/>
    </source>
</evidence>
<evidence type="ECO:0000256" key="2">
    <source>
        <dbReference type="ARBA" id="ARBA00006679"/>
    </source>
</evidence>
<dbReference type="PANTHER" id="PTHR33452">
    <property type="entry name" value="OXIDOREDUCTASE CATD-RELATED"/>
    <property type="match status" value="1"/>
</dbReference>
<name>M7N9W2_9BACT</name>
<gene>
    <name evidence="8" type="ORF">ADICEAN_00867</name>
</gene>
<evidence type="ECO:0000313" key="9">
    <source>
        <dbReference type="Proteomes" id="UP000011910"/>
    </source>
</evidence>
<proteinExistence type="inferred from homology"/>
<dbReference type="GO" id="GO:0005886">
    <property type="term" value="C:plasma membrane"/>
    <property type="evidence" value="ECO:0007669"/>
    <property type="project" value="UniProtKB-SubCell"/>
</dbReference>
<feature type="transmembrane region" description="Helical" evidence="7">
    <location>
        <begin position="52"/>
        <end position="75"/>
    </location>
</feature>
<keyword evidence="9" id="KW-1185">Reference proteome</keyword>
<comment type="subcellular location">
    <subcellularLocation>
        <location evidence="1">Cell membrane</location>
        <topology evidence="1">Multi-pass membrane protein</topology>
    </subcellularLocation>
</comment>
<dbReference type="PATRIC" id="fig|1279009.4.peg.878"/>
<evidence type="ECO:0000256" key="7">
    <source>
        <dbReference type="SAM" id="Phobius"/>
    </source>
</evidence>
<feature type="transmembrane region" description="Helical" evidence="7">
    <location>
        <begin position="110"/>
        <end position="130"/>
    </location>
</feature>
<evidence type="ECO:0000256" key="4">
    <source>
        <dbReference type="ARBA" id="ARBA00022692"/>
    </source>
</evidence>
<dbReference type="Pfam" id="PF07681">
    <property type="entry name" value="DoxX"/>
    <property type="match status" value="1"/>
</dbReference>
<evidence type="ECO:0000256" key="3">
    <source>
        <dbReference type="ARBA" id="ARBA00022475"/>
    </source>
</evidence>
<comment type="similarity">
    <text evidence="2">Belongs to the DoxX family.</text>
</comment>
<dbReference type="EMBL" id="AODQ01000013">
    <property type="protein sequence ID" value="EMR03996.1"/>
    <property type="molecule type" value="Genomic_DNA"/>
</dbReference>
<dbReference type="OrthoDB" id="9813193at2"/>
<dbReference type="RefSeq" id="WP_009194269.1">
    <property type="nucleotide sequence ID" value="NZ_AODQ01000013.1"/>
</dbReference>
<evidence type="ECO:0000256" key="5">
    <source>
        <dbReference type="ARBA" id="ARBA00022989"/>
    </source>
</evidence>
<comment type="caution">
    <text evidence="8">The sequence shown here is derived from an EMBL/GenBank/DDBJ whole genome shotgun (WGS) entry which is preliminary data.</text>
</comment>
<dbReference type="eggNOG" id="COG2259">
    <property type="taxonomic scope" value="Bacteria"/>
</dbReference>
<dbReference type="InterPro" id="IPR051907">
    <property type="entry name" value="DoxX-like_oxidoreductase"/>
</dbReference>
<keyword evidence="5 7" id="KW-1133">Transmembrane helix</keyword>
<dbReference type="InterPro" id="IPR032808">
    <property type="entry name" value="DoxX"/>
</dbReference>
<accession>M7N9W2</accession>
<feature type="transmembrane region" description="Helical" evidence="7">
    <location>
        <begin position="82"/>
        <end position="98"/>
    </location>
</feature>
<dbReference type="Proteomes" id="UP000011910">
    <property type="component" value="Unassembled WGS sequence"/>
</dbReference>
<feature type="transmembrane region" description="Helical" evidence="7">
    <location>
        <begin position="12"/>
        <end position="32"/>
    </location>
</feature>
<sequence length="149" mass="15869">MKQLFSTSYNRSLADAWLLILRLGVAAAMMTHGYPKLMKLVEGGELKFSDPLGIGVAASLALAVFAEFFCSILLGLGLATRFAALALSITMGVAAFIQHGADPFARKEMALLYLMIFLTLLVFGPGRYALDSRLGGKPAGKGAKKKARA</sequence>
<dbReference type="AlphaFoldDB" id="M7N9W2"/>
<keyword evidence="3" id="KW-1003">Cell membrane</keyword>
<evidence type="ECO:0000256" key="1">
    <source>
        <dbReference type="ARBA" id="ARBA00004651"/>
    </source>
</evidence>
<keyword evidence="6 7" id="KW-0472">Membrane</keyword>